<dbReference type="SUPFAM" id="SSF55469">
    <property type="entry name" value="FMN-dependent nitroreductase-like"/>
    <property type="match status" value="1"/>
</dbReference>
<comment type="cofactor">
    <cofactor evidence="1">
        <name>FMN</name>
        <dbReference type="ChEBI" id="CHEBI:58210"/>
    </cofactor>
</comment>
<dbReference type="Gene3D" id="3.40.109.10">
    <property type="entry name" value="NADH Oxidase"/>
    <property type="match status" value="1"/>
</dbReference>
<accession>A0ABT4MG77</accession>
<protein>
    <submittedName>
        <fullName evidence="7">Nitroreductase</fullName>
    </submittedName>
</protein>
<comment type="caution">
    <text evidence="7">The sequence shown here is derived from an EMBL/GenBank/DDBJ whole genome shotgun (WGS) entry which is preliminary data.</text>
</comment>
<evidence type="ECO:0000259" key="6">
    <source>
        <dbReference type="Pfam" id="PF00881"/>
    </source>
</evidence>
<gene>
    <name evidence="7" type="ORF">O4220_12975</name>
</gene>
<sequence>MSVRDALTSRRSVRAFRPDPIPTAIVESLLELASSAPSNSNTQPWRVHVVTGAAKAALTAALLTAHDNPDNLRQRDYEYQPNPEDWCEPLKSRRRRFGETLYSDVLGIDSEDTPARVEHHRRNYDFFGAPVGIILTVNRHALDGALIDAGLFLQALMIAARAAGLDTCPQASFIDFSPTIRTQLDIDIDQRIVCGLALGHADGSNRLSRCMTTRQPVSTFTRFHSS</sequence>
<organism evidence="7 8">
    <name type="scientific">Rhodococcus ruber</name>
    <dbReference type="NCBI Taxonomy" id="1830"/>
    <lineage>
        <taxon>Bacteria</taxon>
        <taxon>Bacillati</taxon>
        <taxon>Actinomycetota</taxon>
        <taxon>Actinomycetes</taxon>
        <taxon>Mycobacteriales</taxon>
        <taxon>Nocardiaceae</taxon>
        <taxon>Rhodococcus</taxon>
    </lineage>
</organism>
<evidence type="ECO:0000256" key="2">
    <source>
        <dbReference type="ARBA" id="ARBA00007118"/>
    </source>
</evidence>
<dbReference type="Proteomes" id="UP001081071">
    <property type="component" value="Unassembled WGS sequence"/>
</dbReference>
<dbReference type="CDD" id="cd02136">
    <property type="entry name" value="PnbA_NfnB-like"/>
    <property type="match status" value="1"/>
</dbReference>
<dbReference type="InterPro" id="IPR029479">
    <property type="entry name" value="Nitroreductase"/>
</dbReference>
<dbReference type="Pfam" id="PF00881">
    <property type="entry name" value="Nitroreductase"/>
    <property type="match status" value="1"/>
</dbReference>
<proteinExistence type="inferred from homology"/>
<dbReference type="PANTHER" id="PTHR43673:SF2">
    <property type="entry name" value="NITROREDUCTASE"/>
    <property type="match status" value="1"/>
</dbReference>
<name>A0ABT4MG77_9NOCA</name>
<evidence type="ECO:0000313" key="7">
    <source>
        <dbReference type="EMBL" id="MCZ4519430.1"/>
    </source>
</evidence>
<dbReference type="EMBL" id="JAPWIJ010000005">
    <property type="protein sequence ID" value="MCZ4519430.1"/>
    <property type="molecule type" value="Genomic_DNA"/>
</dbReference>
<keyword evidence="4" id="KW-0288">FMN</keyword>
<keyword evidence="3" id="KW-0285">Flavoprotein</keyword>
<evidence type="ECO:0000256" key="1">
    <source>
        <dbReference type="ARBA" id="ARBA00001917"/>
    </source>
</evidence>
<keyword evidence="8" id="KW-1185">Reference proteome</keyword>
<feature type="domain" description="Nitroreductase" evidence="6">
    <location>
        <begin position="8"/>
        <end position="200"/>
    </location>
</feature>
<evidence type="ECO:0000256" key="4">
    <source>
        <dbReference type="ARBA" id="ARBA00022643"/>
    </source>
</evidence>
<dbReference type="PANTHER" id="PTHR43673">
    <property type="entry name" value="NAD(P)H NITROREDUCTASE YDGI-RELATED"/>
    <property type="match status" value="1"/>
</dbReference>
<comment type="similarity">
    <text evidence="2">Belongs to the nitroreductase family.</text>
</comment>
<keyword evidence="5" id="KW-0560">Oxidoreductase</keyword>
<evidence type="ECO:0000256" key="3">
    <source>
        <dbReference type="ARBA" id="ARBA00022630"/>
    </source>
</evidence>
<evidence type="ECO:0000256" key="5">
    <source>
        <dbReference type="ARBA" id="ARBA00023002"/>
    </source>
</evidence>
<dbReference type="InterPro" id="IPR000415">
    <property type="entry name" value="Nitroreductase-like"/>
</dbReference>
<dbReference type="RefSeq" id="WP_269604800.1">
    <property type="nucleotide sequence ID" value="NZ_JAPWIJ010000005.1"/>
</dbReference>
<reference evidence="7" key="1">
    <citation type="submission" date="2022-12" db="EMBL/GenBank/DDBJ databases">
        <authorList>
            <person name="Krivoruchko A.V."/>
            <person name="Elkin A."/>
        </authorList>
    </citation>
    <scope>NUCLEOTIDE SEQUENCE</scope>
    <source>
        <strain evidence="7">IEGM 1391</strain>
    </source>
</reference>
<evidence type="ECO:0000313" key="8">
    <source>
        <dbReference type="Proteomes" id="UP001081071"/>
    </source>
</evidence>